<keyword evidence="8" id="KW-0966">Cell projection</keyword>
<dbReference type="GO" id="GO:0003774">
    <property type="term" value="F:cytoskeletal motor activity"/>
    <property type="evidence" value="ECO:0007669"/>
    <property type="project" value="InterPro"/>
</dbReference>
<evidence type="ECO:0000256" key="3">
    <source>
        <dbReference type="ARBA" id="ARBA00022475"/>
    </source>
</evidence>
<gene>
    <name evidence="8" type="ORF">Apau_0861</name>
</gene>
<dbReference type="HOGENOM" id="CLU_033893_0_0_0"/>
<protein>
    <submittedName>
        <fullName evidence="8">Flagellar motor switch protein FliN</fullName>
    </submittedName>
</protein>
<accession>E3CVT8</accession>
<sequence length="374" mass="38206">MGDDFLSQDEIDALLTGGGGGSAGGGEALTLDETEILKEVATIMASATGNVVGMLAGRTVSANVGFAEALPQNTLGERIAPSLFAFAMNWDGLSGAPARLAASEKGALTLADLMMGGDAKELPEEANDLYLSAAQEGLSQLVGAALTNLSGLLGGARLAPSGTSGKLVDATWLPFDQLPPTDLVWVAQVGLVVEGVDPFDLFLVLPIPNAKELANRIRQSVSPEEPAPAPVKASAKPAPAPVAAAAAAPSASQEAVYAPRSAAISTAPVDARPAEFLPLHSGDGAALPGNIDLIVDIPVRITVELGRARKTIGEVLGMGPGSVVELNRMAGEPVDVLVNGKLMARGEVVVIDESFGIRVTEIVSRAERIRSMGI</sequence>
<organism evidence="8 9">
    <name type="scientific">Aminomonas paucivorans DSM 12260</name>
    <dbReference type="NCBI Taxonomy" id="584708"/>
    <lineage>
        <taxon>Bacteria</taxon>
        <taxon>Thermotogati</taxon>
        <taxon>Synergistota</taxon>
        <taxon>Synergistia</taxon>
        <taxon>Synergistales</taxon>
        <taxon>Synergistaceae</taxon>
        <taxon>Aminomonas</taxon>
    </lineage>
</organism>
<reference evidence="8 9" key="1">
    <citation type="journal article" date="2010" name="Stand. Genomic Sci.">
        <title>Non-contiguous finished genome sequence of Aminomonas paucivorans type strain (GLU-3).</title>
        <authorList>
            <person name="Pitluck S."/>
            <person name="Yasawong M."/>
            <person name="Held B."/>
            <person name="Lapidus A."/>
            <person name="Nolan M."/>
            <person name="Copeland A."/>
            <person name="Lucas S."/>
            <person name="Del Rio T.G."/>
            <person name="Tice H."/>
            <person name="Cheng J.F."/>
            <person name="Chertkov O."/>
            <person name="Goodwin L."/>
            <person name="Tapia R."/>
            <person name="Han C."/>
            <person name="Liolios K."/>
            <person name="Ivanova N."/>
            <person name="Mavromatis K."/>
            <person name="Ovchinnikova G."/>
            <person name="Pati A."/>
            <person name="Chen A."/>
            <person name="Palaniappan K."/>
            <person name="Land M."/>
            <person name="Hauser L."/>
            <person name="Chang Y.J."/>
            <person name="Jeffries C.D."/>
            <person name="Pukall R."/>
            <person name="Spring S."/>
            <person name="Rohde M."/>
            <person name="Sikorski J."/>
            <person name="Goker M."/>
            <person name="Woyke T."/>
            <person name="Bristow J."/>
            <person name="Eisen J.A."/>
            <person name="Markowitz V."/>
            <person name="Hugenholtz P."/>
            <person name="Kyrpides N.C."/>
            <person name="Klenk H.P."/>
        </authorList>
    </citation>
    <scope>NUCLEOTIDE SEQUENCE [LARGE SCALE GENOMIC DNA]</scope>
    <source>
        <strain evidence="8 9">DSM 12260</strain>
    </source>
</reference>
<dbReference type="PaxDb" id="584708-Apau_0861"/>
<evidence type="ECO:0000256" key="5">
    <source>
        <dbReference type="ARBA" id="ARBA00022779"/>
    </source>
</evidence>
<dbReference type="Proteomes" id="UP000005096">
    <property type="component" value="Chromosome"/>
</dbReference>
<keyword evidence="3" id="KW-1003">Cell membrane</keyword>
<dbReference type="OrthoDB" id="9773459at2"/>
<dbReference type="NCBIfam" id="TIGR02480">
    <property type="entry name" value="fliN"/>
    <property type="match status" value="1"/>
</dbReference>
<name>E3CVT8_9BACT</name>
<dbReference type="EMBL" id="CM001022">
    <property type="protein sequence ID" value="EFQ23289.1"/>
    <property type="molecule type" value="Genomic_DNA"/>
</dbReference>
<dbReference type="eggNOG" id="COG1776">
    <property type="taxonomic scope" value="Bacteria"/>
</dbReference>
<dbReference type="InterPro" id="IPR001172">
    <property type="entry name" value="FliN_T3SS_HrcQb"/>
</dbReference>
<keyword evidence="4" id="KW-0145">Chemotaxis</keyword>
<dbReference type="InterPro" id="IPR036429">
    <property type="entry name" value="SpoA-like_sf"/>
</dbReference>
<evidence type="ECO:0000259" key="7">
    <source>
        <dbReference type="Pfam" id="PF01052"/>
    </source>
</evidence>
<evidence type="ECO:0000256" key="1">
    <source>
        <dbReference type="ARBA" id="ARBA00004413"/>
    </source>
</evidence>
<dbReference type="SUPFAM" id="SSF101801">
    <property type="entry name" value="Surface presentation of antigens (SPOA)"/>
    <property type="match status" value="1"/>
</dbReference>
<keyword evidence="9" id="KW-1185">Reference proteome</keyword>
<dbReference type="Gene3D" id="2.30.330.10">
    <property type="entry name" value="SpoA-like"/>
    <property type="match status" value="1"/>
</dbReference>
<evidence type="ECO:0000256" key="6">
    <source>
        <dbReference type="ARBA" id="ARBA00023136"/>
    </source>
</evidence>
<dbReference type="InterPro" id="IPR012826">
    <property type="entry name" value="FliN"/>
</dbReference>
<dbReference type="PANTHER" id="PTHR43484">
    <property type="match status" value="1"/>
</dbReference>
<dbReference type="InterPro" id="IPR001543">
    <property type="entry name" value="FliN-like_C"/>
</dbReference>
<dbReference type="SUPFAM" id="SSF103039">
    <property type="entry name" value="CheC-like"/>
    <property type="match status" value="1"/>
</dbReference>
<dbReference type="Pfam" id="PF01052">
    <property type="entry name" value="FliMN_C"/>
    <property type="match status" value="1"/>
</dbReference>
<feature type="domain" description="Flagellar motor switch protein FliN-like C-terminal" evidence="7">
    <location>
        <begin position="294"/>
        <end position="363"/>
    </location>
</feature>
<dbReference type="InterPro" id="IPR028976">
    <property type="entry name" value="CheC-like_sf"/>
</dbReference>
<dbReference type="PRINTS" id="PR00956">
    <property type="entry name" value="FLGMOTORFLIN"/>
</dbReference>
<dbReference type="Gene3D" id="3.40.1550.10">
    <property type="entry name" value="CheC-like"/>
    <property type="match status" value="1"/>
</dbReference>
<proteinExistence type="inferred from homology"/>
<keyword evidence="8" id="KW-0969">Cilium</keyword>
<dbReference type="STRING" id="584708.Apau_0861"/>
<evidence type="ECO:0000256" key="4">
    <source>
        <dbReference type="ARBA" id="ARBA00022500"/>
    </source>
</evidence>
<dbReference type="eggNOG" id="COG1886">
    <property type="taxonomic scope" value="Bacteria"/>
</dbReference>
<dbReference type="GO" id="GO:0005886">
    <property type="term" value="C:plasma membrane"/>
    <property type="evidence" value="ECO:0007669"/>
    <property type="project" value="UniProtKB-SubCell"/>
</dbReference>
<dbReference type="RefSeq" id="WP_006300464.1">
    <property type="nucleotide sequence ID" value="NZ_CM001022.1"/>
</dbReference>
<comment type="similarity">
    <text evidence="2">Belongs to the FliN/MopA/SpaO family.</text>
</comment>
<dbReference type="GO" id="GO:0009425">
    <property type="term" value="C:bacterial-type flagellum basal body"/>
    <property type="evidence" value="ECO:0007669"/>
    <property type="project" value="InterPro"/>
</dbReference>
<dbReference type="GO" id="GO:0071973">
    <property type="term" value="P:bacterial-type flagellum-dependent cell motility"/>
    <property type="evidence" value="ECO:0007669"/>
    <property type="project" value="InterPro"/>
</dbReference>
<dbReference type="PANTHER" id="PTHR43484:SF1">
    <property type="entry name" value="FLAGELLAR MOTOR SWITCH PROTEIN FLIN"/>
    <property type="match status" value="1"/>
</dbReference>
<evidence type="ECO:0000313" key="8">
    <source>
        <dbReference type="EMBL" id="EFQ23289.1"/>
    </source>
</evidence>
<keyword evidence="6" id="KW-0472">Membrane</keyword>
<dbReference type="GO" id="GO:0006935">
    <property type="term" value="P:chemotaxis"/>
    <property type="evidence" value="ECO:0007669"/>
    <property type="project" value="UniProtKB-KW"/>
</dbReference>
<keyword evidence="5" id="KW-0283">Flagellar rotation</keyword>
<dbReference type="InterPro" id="IPR051469">
    <property type="entry name" value="FliN/MopA/SpaO"/>
</dbReference>
<evidence type="ECO:0000256" key="2">
    <source>
        <dbReference type="ARBA" id="ARBA00009226"/>
    </source>
</evidence>
<evidence type="ECO:0000313" key="9">
    <source>
        <dbReference type="Proteomes" id="UP000005096"/>
    </source>
</evidence>
<keyword evidence="8" id="KW-0282">Flagellum</keyword>
<comment type="subcellular location">
    <subcellularLocation>
        <location evidence="1">Cell membrane</location>
        <topology evidence="1">Peripheral membrane protein</topology>
        <orientation evidence="1">Cytoplasmic side</orientation>
    </subcellularLocation>
</comment>
<dbReference type="AlphaFoldDB" id="E3CVT8"/>